<reference evidence="3" key="1">
    <citation type="submission" date="2018-01" db="EMBL/GenBank/DDBJ databases">
        <authorList>
            <person name="Alioto T."/>
            <person name="Alioto T."/>
        </authorList>
    </citation>
    <scope>NUCLEOTIDE SEQUENCE [LARGE SCALE GENOMIC DNA]</scope>
</reference>
<feature type="region of interest" description="Disordered" evidence="1">
    <location>
        <begin position="1"/>
        <end position="25"/>
    </location>
</feature>
<feature type="compositionally biased region" description="Basic and acidic residues" evidence="1">
    <location>
        <begin position="381"/>
        <end position="392"/>
    </location>
</feature>
<protein>
    <submittedName>
        <fullName evidence="2">Uncharacterized protein</fullName>
    </submittedName>
</protein>
<dbReference type="OMA" id="NARYPCS"/>
<feature type="region of interest" description="Disordered" evidence="1">
    <location>
        <begin position="99"/>
        <end position="118"/>
    </location>
</feature>
<organism evidence="2 3">
    <name type="scientific">Drosophila guanche</name>
    <name type="common">Fruit fly</name>
    <dbReference type="NCBI Taxonomy" id="7266"/>
    <lineage>
        <taxon>Eukaryota</taxon>
        <taxon>Metazoa</taxon>
        <taxon>Ecdysozoa</taxon>
        <taxon>Arthropoda</taxon>
        <taxon>Hexapoda</taxon>
        <taxon>Insecta</taxon>
        <taxon>Pterygota</taxon>
        <taxon>Neoptera</taxon>
        <taxon>Endopterygota</taxon>
        <taxon>Diptera</taxon>
        <taxon>Brachycera</taxon>
        <taxon>Muscomorpha</taxon>
        <taxon>Ephydroidea</taxon>
        <taxon>Drosophilidae</taxon>
        <taxon>Drosophila</taxon>
        <taxon>Sophophora</taxon>
    </lineage>
</organism>
<keyword evidence="3" id="KW-1185">Reference proteome</keyword>
<feature type="non-terminal residue" evidence="2">
    <location>
        <position position="409"/>
    </location>
</feature>
<dbReference type="STRING" id="7266.A0A3B0K6B8"/>
<evidence type="ECO:0000313" key="3">
    <source>
        <dbReference type="Proteomes" id="UP000268350"/>
    </source>
</evidence>
<dbReference type="OrthoDB" id="7860203at2759"/>
<gene>
    <name evidence="2" type="ORF">DGUA_6G006159</name>
</gene>
<dbReference type="EMBL" id="OUUW01000005">
    <property type="protein sequence ID" value="SPP81166.1"/>
    <property type="molecule type" value="Genomic_DNA"/>
</dbReference>
<sequence length="409" mass="42767">MVGGGSHRAVKPKCKASGNASSRSNVAMRSGGISAIDSTALNAQRINRNPRSAAGALKLGGRIAGNLGAATMGFNTGRVSALGAGTGTGAQATKLLSTVSSTSGKAQESQRSPLRRGTISALSAPPLSVAKIPTATPCSSVSAPNLVPIHSALKKSSLSRRVGGGKVGDSSAKRRVKFSANVHTFPLAPTKKSRIGELQLKKRVKKLKRNRTRKEGGSGILSEGRPGFGQSSVGIVGSNGSPDIHRHGTIVDVEAVPRTARKSVAASRSRAYPIPVNSRLATPSATATFNARYPCSSLTLSATKETTNLAKSQTKSKPSSTQPLRTATSSRLGYTPVVGGNRRKTTPVTSKQPERHNQKRRRDFDQNNADIVDSNPKGKPKAAETKPHDPKEFPLFVPDPVNAVQSKRA</sequence>
<dbReference type="AlphaFoldDB" id="A0A3B0K6B8"/>
<evidence type="ECO:0000256" key="1">
    <source>
        <dbReference type="SAM" id="MobiDB-lite"/>
    </source>
</evidence>
<feature type="region of interest" description="Disordered" evidence="1">
    <location>
        <begin position="207"/>
        <end position="229"/>
    </location>
</feature>
<accession>A0A3B0K6B8</accession>
<evidence type="ECO:0000313" key="2">
    <source>
        <dbReference type="EMBL" id="SPP81166.1"/>
    </source>
</evidence>
<feature type="compositionally biased region" description="Low complexity" evidence="1">
    <location>
        <begin position="311"/>
        <end position="323"/>
    </location>
</feature>
<feature type="region of interest" description="Disordered" evidence="1">
    <location>
        <begin position="306"/>
        <end position="409"/>
    </location>
</feature>
<proteinExistence type="predicted"/>
<dbReference type="Proteomes" id="UP000268350">
    <property type="component" value="Unassembled WGS sequence"/>
</dbReference>
<name>A0A3B0K6B8_DROGU</name>
<feature type="compositionally biased region" description="Polar residues" evidence="1">
    <location>
        <begin position="99"/>
        <end position="112"/>
    </location>
</feature>